<accession>A0A2T6BH25</accession>
<protein>
    <submittedName>
        <fullName evidence="1">Uncharacterized protein DUF3179</fullName>
    </submittedName>
</protein>
<sequence length="194" mass="22033">MVPVIDGKIHHFGPRGLYNGLVLLGDDETGSWWDHITGECVHGPSKGKRMQVLPVRHLTVREGLDHWGDLSVTWSRFSQEIQQRTETMNQMHANAQLPPGFTETMGEADPRLSLMTSGVGLVGEATRRFYPLEEIRRQGGELHDEWEGRRVRISLGSGDLPAVEFPEGGRPPFYLFTRWYGFSYTYPKCEIYTG</sequence>
<evidence type="ECO:0000313" key="2">
    <source>
        <dbReference type="Proteomes" id="UP000244240"/>
    </source>
</evidence>
<dbReference type="OrthoDB" id="9806357at2"/>
<dbReference type="AlphaFoldDB" id="A0A2T6BH25"/>
<organism evidence="1 2">
    <name type="scientific">Melghirimyces profundicolus</name>
    <dbReference type="NCBI Taxonomy" id="1242148"/>
    <lineage>
        <taxon>Bacteria</taxon>
        <taxon>Bacillati</taxon>
        <taxon>Bacillota</taxon>
        <taxon>Bacilli</taxon>
        <taxon>Bacillales</taxon>
        <taxon>Thermoactinomycetaceae</taxon>
        <taxon>Melghirimyces</taxon>
    </lineage>
</organism>
<dbReference type="EMBL" id="QBKR01000019">
    <property type="protein sequence ID" value="PTX55361.1"/>
    <property type="molecule type" value="Genomic_DNA"/>
</dbReference>
<evidence type="ECO:0000313" key="1">
    <source>
        <dbReference type="EMBL" id="PTX55361.1"/>
    </source>
</evidence>
<proteinExistence type="predicted"/>
<dbReference type="Proteomes" id="UP000244240">
    <property type="component" value="Unassembled WGS sequence"/>
</dbReference>
<name>A0A2T6BH25_9BACL</name>
<reference evidence="1 2" key="1">
    <citation type="submission" date="2018-04" db="EMBL/GenBank/DDBJ databases">
        <title>Genomic Encyclopedia of Archaeal and Bacterial Type Strains, Phase II (KMG-II): from individual species to whole genera.</title>
        <authorList>
            <person name="Goeker M."/>
        </authorList>
    </citation>
    <scope>NUCLEOTIDE SEQUENCE [LARGE SCALE GENOMIC DNA]</scope>
    <source>
        <strain evidence="1 2">DSM 45787</strain>
    </source>
</reference>
<dbReference type="Pfam" id="PF11376">
    <property type="entry name" value="DUF3179"/>
    <property type="match status" value="1"/>
</dbReference>
<dbReference type="InterPro" id="IPR021516">
    <property type="entry name" value="DUF3179"/>
</dbReference>
<comment type="caution">
    <text evidence="1">The sequence shown here is derived from an EMBL/GenBank/DDBJ whole genome shotgun (WGS) entry which is preliminary data.</text>
</comment>
<gene>
    <name evidence="1" type="ORF">C8P63_11968</name>
</gene>
<keyword evidence="2" id="KW-1185">Reference proteome</keyword>